<accession>A0AA87RJ87</accession>
<evidence type="ECO:0000313" key="3">
    <source>
        <dbReference type="EMBL" id="GEK79212.1"/>
    </source>
</evidence>
<dbReference type="Pfam" id="PF13411">
    <property type="entry name" value="MerR_1"/>
    <property type="match status" value="1"/>
</dbReference>
<dbReference type="InterPro" id="IPR000551">
    <property type="entry name" value="MerR-type_HTH_dom"/>
</dbReference>
<keyword evidence="1" id="KW-0238">DNA-binding</keyword>
<proteinExistence type="predicted"/>
<dbReference type="InterPro" id="IPR011256">
    <property type="entry name" value="Reg_factor_effector_dom_sf"/>
</dbReference>
<dbReference type="Proteomes" id="UP000321749">
    <property type="component" value="Unassembled WGS sequence"/>
</dbReference>
<feature type="domain" description="HTH merR-type" evidence="2">
    <location>
        <begin position="7"/>
        <end position="77"/>
    </location>
</feature>
<dbReference type="RefSeq" id="WP_146792580.1">
    <property type="nucleotide sequence ID" value="NZ_BJUU01000002.1"/>
</dbReference>
<protein>
    <submittedName>
        <fullName evidence="3">MerR family transcriptional regulator</fullName>
    </submittedName>
</protein>
<dbReference type="PROSITE" id="PS50937">
    <property type="entry name" value="HTH_MERR_2"/>
    <property type="match status" value="1"/>
</dbReference>
<dbReference type="SMART" id="SM00422">
    <property type="entry name" value="HTH_MERR"/>
    <property type="match status" value="1"/>
</dbReference>
<dbReference type="Gene3D" id="1.10.1660.10">
    <property type="match status" value="1"/>
</dbReference>
<dbReference type="PANTHER" id="PTHR30204:SF97">
    <property type="entry name" value="MERR FAMILY REGULATORY PROTEIN"/>
    <property type="match status" value="1"/>
</dbReference>
<reference evidence="3 4" key="1">
    <citation type="submission" date="2019-07" db="EMBL/GenBank/DDBJ databases">
        <title>Whole genome shotgun sequence of Agrococcus baldri NBRC 103055.</title>
        <authorList>
            <person name="Hosoyama A."/>
            <person name="Uohara A."/>
            <person name="Ohji S."/>
            <person name="Ichikawa N."/>
        </authorList>
    </citation>
    <scope>NUCLEOTIDE SEQUENCE [LARGE SCALE GENOMIC DNA]</scope>
    <source>
        <strain evidence="3 4">NBRC 103055</strain>
    </source>
</reference>
<evidence type="ECO:0000259" key="2">
    <source>
        <dbReference type="PROSITE" id="PS50937"/>
    </source>
</evidence>
<dbReference type="GO" id="GO:0003677">
    <property type="term" value="F:DNA binding"/>
    <property type="evidence" value="ECO:0007669"/>
    <property type="project" value="UniProtKB-KW"/>
</dbReference>
<dbReference type="SUPFAM" id="SSF46955">
    <property type="entry name" value="Putative DNA-binding domain"/>
    <property type="match status" value="1"/>
</dbReference>
<dbReference type="PANTHER" id="PTHR30204">
    <property type="entry name" value="REDOX-CYCLING DRUG-SENSING TRANSCRIPTIONAL ACTIVATOR SOXR"/>
    <property type="match status" value="1"/>
</dbReference>
<dbReference type="Gene3D" id="3.20.80.10">
    <property type="entry name" value="Regulatory factor, effector binding domain"/>
    <property type="match status" value="1"/>
</dbReference>
<gene>
    <name evidence="3" type="ORF">ABA31_05630</name>
</gene>
<sequence length="264" mass="28906">MTERDVRMPIGEFSRITWLSPKALRLYERRGLLLPDVVDGYTGYRYYVRSQAARAREIALLRRAGVPLERIAAMLDADPPERQRLVQAYRAELDRAHERSVAMLDDLARGRAAADAVSDAAVRVRATPPRAFVVQRIRTTAADLPSHIERLAASLTQRAGSAVDGGAPLVVAYHGEVSWESDGPVEVRVPLLDAGVADATEEAGEEAWVAVPYGDVQFPTILRSFEAVRAAAARDGRTPAGPPRELYLHGAPFRCEVAQPFVTA</sequence>
<organism evidence="3 4">
    <name type="scientific">Agrococcus baldri</name>
    <dbReference type="NCBI Taxonomy" id="153730"/>
    <lineage>
        <taxon>Bacteria</taxon>
        <taxon>Bacillati</taxon>
        <taxon>Actinomycetota</taxon>
        <taxon>Actinomycetes</taxon>
        <taxon>Micrococcales</taxon>
        <taxon>Microbacteriaceae</taxon>
        <taxon>Agrococcus</taxon>
    </lineage>
</organism>
<evidence type="ECO:0000256" key="1">
    <source>
        <dbReference type="ARBA" id="ARBA00023125"/>
    </source>
</evidence>
<dbReference type="InterPro" id="IPR009061">
    <property type="entry name" value="DNA-bd_dom_put_sf"/>
</dbReference>
<keyword evidence="4" id="KW-1185">Reference proteome</keyword>
<dbReference type="GO" id="GO:0003700">
    <property type="term" value="F:DNA-binding transcription factor activity"/>
    <property type="evidence" value="ECO:0007669"/>
    <property type="project" value="InterPro"/>
</dbReference>
<evidence type="ECO:0000313" key="4">
    <source>
        <dbReference type="Proteomes" id="UP000321749"/>
    </source>
</evidence>
<dbReference type="AlphaFoldDB" id="A0AA87RJ87"/>
<name>A0AA87RJ87_9MICO</name>
<comment type="caution">
    <text evidence="3">The sequence shown here is derived from an EMBL/GenBank/DDBJ whole genome shotgun (WGS) entry which is preliminary data.</text>
</comment>
<dbReference type="InterPro" id="IPR047057">
    <property type="entry name" value="MerR_fam"/>
</dbReference>
<dbReference type="EMBL" id="BJUU01000002">
    <property type="protein sequence ID" value="GEK79212.1"/>
    <property type="molecule type" value="Genomic_DNA"/>
</dbReference>